<gene>
    <name evidence="1" type="ORF">P3T76_011872</name>
</gene>
<sequence>MTQFIREFGCVDLGFADGDARCMVVRSVIPFISETHATSMELVLDGRLREYNSLPSGVSSMIATAGGWVVGDYVAVHADDTQSVMLHFFKFKEAAIEDGQTQVRRVSLSLNLEQQVNTDTSGDSTDLFIVVQGRAWDSTYYSSSRKLSELTLVDRGGIWERLDWISVLEIHAGYVAI</sequence>
<evidence type="ECO:0000313" key="2">
    <source>
        <dbReference type="Proteomes" id="UP001259832"/>
    </source>
</evidence>
<dbReference type="AlphaFoldDB" id="A0AAD9G8A9"/>
<keyword evidence="2" id="KW-1185">Reference proteome</keyword>
<organism evidence="1 2">
    <name type="scientific">Phytophthora citrophthora</name>
    <dbReference type="NCBI Taxonomy" id="4793"/>
    <lineage>
        <taxon>Eukaryota</taxon>
        <taxon>Sar</taxon>
        <taxon>Stramenopiles</taxon>
        <taxon>Oomycota</taxon>
        <taxon>Peronosporomycetes</taxon>
        <taxon>Peronosporales</taxon>
        <taxon>Peronosporaceae</taxon>
        <taxon>Phytophthora</taxon>
    </lineage>
</organism>
<comment type="caution">
    <text evidence="1">The sequence shown here is derived from an EMBL/GenBank/DDBJ whole genome shotgun (WGS) entry which is preliminary data.</text>
</comment>
<proteinExistence type="predicted"/>
<name>A0AAD9G8A9_9STRA</name>
<evidence type="ECO:0000313" key="1">
    <source>
        <dbReference type="EMBL" id="KAK1933658.1"/>
    </source>
</evidence>
<reference evidence="1" key="1">
    <citation type="submission" date="2023-08" db="EMBL/GenBank/DDBJ databases">
        <title>Reference Genome Resource for the Citrus Pathogen Phytophthora citrophthora.</title>
        <authorList>
            <person name="Moller H."/>
            <person name="Coetzee B."/>
            <person name="Rose L.J."/>
            <person name="Van Niekerk J.M."/>
        </authorList>
    </citation>
    <scope>NUCLEOTIDE SEQUENCE</scope>
    <source>
        <strain evidence="1">STE-U-9442</strain>
    </source>
</reference>
<accession>A0AAD9G8A9</accession>
<dbReference type="Proteomes" id="UP001259832">
    <property type="component" value="Unassembled WGS sequence"/>
</dbReference>
<protein>
    <submittedName>
        <fullName evidence="1">Uncharacterized protein</fullName>
    </submittedName>
</protein>
<dbReference type="EMBL" id="JASMQC010000028">
    <property type="protein sequence ID" value="KAK1933658.1"/>
    <property type="molecule type" value="Genomic_DNA"/>
</dbReference>